<dbReference type="RefSeq" id="WP_116183259.1">
    <property type="nucleotide sequence ID" value="NZ_QTJX01000001.1"/>
</dbReference>
<proteinExistence type="predicted"/>
<dbReference type="GO" id="GO:0016787">
    <property type="term" value="F:hydrolase activity"/>
    <property type="evidence" value="ECO:0007669"/>
    <property type="project" value="UniProtKB-KW"/>
</dbReference>
<feature type="domain" description="Beta-lactamase-related" evidence="1">
    <location>
        <begin position="75"/>
        <end position="371"/>
    </location>
</feature>
<evidence type="ECO:0000313" key="2">
    <source>
        <dbReference type="EMBL" id="RDY61377.1"/>
    </source>
</evidence>
<dbReference type="OrthoDB" id="9773047at2"/>
<dbReference type="PANTHER" id="PTHR43283">
    <property type="entry name" value="BETA-LACTAMASE-RELATED"/>
    <property type="match status" value="1"/>
</dbReference>
<dbReference type="PROSITE" id="PS51257">
    <property type="entry name" value="PROKAR_LIPOPROTEIN"/>
    <property type="match status" value="1"/>
</dbReference>
<dbReference type="InterPro" id="IPR050789">
    <property type="entry name" value="Diverse_Enzym_Activities"/>
</dbReference>
<keyword evidence="2" id="KW-0378">Hydrolase</keyword>
<dbReference type="Pfam" id="PF00144">
    <property type="entry name" value="Beta-lactamase"/>
    <property type="match status" value="1"/>
</dbReference>
<evidence type="ECO:0000259" key="1">
    <source>
        <dbReference type="Pfam" id="PF00144"/>
    </source>
</evidence>
<dbReference type="Gene3D" id="3.40.710.10">
    <property type="entry name" value="DD-peptidase/beta-lactamase superfamily"/>
    <property type="match status" value="1"/>
</dbReference>
<comment type="caution">
    <text evidence="2">The sequence shown here is derived from an EMBL/GenBank/DDBJ whole genome shotgun (WGS) entry which is preliminary data.</text>
</comment>
<dbReference type="AlphaFoldDB" id="A0A371JUB1"/>
<protein>
    <submittedName>
        <fullName evidence="2">Class C beta-lactamase-related serine hydrolase</fullName>
    </submittedName>
</protein>
<keyword evidence="3" id="KW-1185">Reference proteome</keyword>
<dbReference type="Proteomes" id="UP000261828">
    <property type="component" value="Unassembled WGS sequence"/>
</dbReference>
<sequence length="395" mass="44670">MSKVYWSSILSIIIITFLLALGCQSQNYPPYEYQQPKFIDDGLTTGNLGDVGLDTILISKGVEKIRRGKFNEIHALLIYINNKLVLEEYFDGHTYQWDQPNHHGELIKWDRDMPHTIMSNTKSITSACVGIAIEKGFIDSVDQSIFDYLPNHAHLKTDDKEHITIEHLLTMTSGLEWNEWMEPYSSPENPIIGIWYAETDPVSFILQGRLIQSPGTYFSYYGGSQIILGEIIKNATGMPIDSFSQKYLFDPLQIENATWSARFKNGVIEAAGGLMLKPRDMVKVGATFLNDGKWKGNQIVSSQWVDKSTHPYKNNLGIRIPGESSGKKGYSYSWWINELDFNGQNISAFHAEGWGGQKIIVVPKLDAVVVFTGGDYTSKNRNFKVLNSYILPSFK</sequence>
<gene>
    <name evidence="2" type="ORF">DX873_04235</name>
</gene>
<accession>A0A371JUB1</accession>
<organism evidence="2 3">
    <name type="scientific">Flagellimonas nanhaiensis</name>
    <dbReference type="NCBI Taxonomy" id="2292706"/>
    <lineage>
        <taxon>Bacteria</taxon>
        <taxon>Pseudomonadati</taxon>
        <taxon>Bacteroidota</taxon>
        <taxon>Flavobacteriia</taxon>
        <taxon>Flavobacteriales</taxon>
        <taxon>Flavobacteriaceae</taxon>
        <taxon>Flagellimonas</taxon>
    </lineage>
</organism>
<reference evidence="2 3" key="1">
    <citation type="submission" date="2018-08" db="EMBL/GenBank/DDBJ databases">
        <title>Muricauda nanhaiensis sp. nov., isolated from seawater of the South China Sea.</title>
        <authorList>
            <person name="Dang Y."/>
        </authorList>
    </citation>
    <scope>NUCLEOTIDE SEQUENCE [LARGE SCALE GENOMIC DNA]</scope>
    <source>
        <strain evidence="2 3">SM1704</strain>
    </source>
</reference>
<dbReference type="InterPro" id="IPR012338">
    <property type="entry name" value="Beta-lactam/transpept-like"/>
</dbReference>
<dbReference type="InterPro" id="IPR001466">
    <property type="entry name" value="Beta-lactam-related"/>
</dbReference>
<dbReference type="EMBL" id="QTJX01000001">
    <property type="protein sequence ID" value="RDY61377.1"/>
    <property type="molecule type" value="Genomic_DNA"/>
</dbReference>
<name>A0A371JUB1_9FLAO</name>
<dbReference type="PANTHER" id="PTHR43283:SF7">
    <property type="entry name" value="BETA-LACTAMASE-RELATED DOMAIN-CONTAINING PROTEIN"/>
    <property type="match status" value="1"/>
</dbReference>
<evidence type="ECO:0000313" key="3">
    <source>
        <dbReference type="Proteomes" id="UP000261828"/>
    </source>
</evidence>
<dbReference type="SUPFAM" id="SSF56601">
    <property type="entry name" value="beta-lactamase/transpeptidase-like"/>
    <property type="match status" value="1"/>
</dbReference>